<evidence type="ECO:0000313" key="2">
    <source>
        <dbReference type="EMBL" id="TEB36425.1"/>
    </source>
</evidence>
<dbReference type="SUPFAM" id="SSF52047">
    <property type="entry name" value="RNI-like"/>
    <property type="match status" value="1"/>
</dbReference>
<proteinExistence type="predicted"/>
<name>A0A4Y7TQG4_COPMI</name>
<dbReference type="AlphaFoldDB" id="A0A4Y7TQG4"/>
<dbReference type="PANTHER" id="PTHR38926">
    <property type="entry name" value="F-BOX DOMAIN CONTAINING PROTEIN, EXPRESSED"/>
    <property type="match status" value="1"/>
</dbReference>
<reference evidence="2 3" key="1">
    <citation type="journal article" date="2019" name="Nat. Ecol. Evol.">
        <title>Megaphylogeny resolves global patterns of mushroom evolution.</title>
        <authorList>
            <person name="Varga T."/>
            <person name="Krizsan K."/>
            <person name="Foldi C."/>
            <person name="Dima B."/>
            <person name="Sanchez-Garcia M."/>
            <person name="Sanchez-Ramirez S."/>
            <person name="Szollosi G.J."/>
            <person name="Szarkandi J.G."/>
            <person name="Papp V."/>
            <person name="Albert L."/>
            <person name="Andreopoulos W."/>
            <person name="Angelini C."/>
            <person name="Antonin V."/>
            <person name="Barry K.W."/>
            <person name="Bougher N.L."/>
            <person name="Buchanan P."/>
            <person name="Buyck B."/>
            <person name="Bense V."/>
            <person name="Catcheside P."/>
            <person name="Chovatia M."/>
            <person name="Cooper J."/>
            <person name="Damon W."/>
            <person name="Desjardin D."/>
            <person name="Finy P."/>
            <person name="Geml J."/>
            <person name="Haridas S."/>
            <person name="Hughes K."/>
            <person name="Justo A."/>
            <person name="Karasinski D."/>
            <person name="Kautmanova I."/>
            <person name="Kiss B."/>
            <person name="Kocsube S."/>
            <person name="Kotiranta H."/>
            <person name="LaButti K.M."/>
            <person name="Lechner B.E."/>
            <person name="Liimatainen K."/>
            <person name="Lipzen A."/>
            <person name="Lukacs Z."/>
            <person name="Mihaltcheva S."/>
            <person name="Morgado L.N."/>
            <person name="Niskanen T."/>
            <person name="Noordeloos M.E."/>
            <person name="Ohm R.A."/>
            <person name="Ortiz-Santana B."/>
            <person name="Ovrebo C."/>
            <person name="Racz N."/>
            <person name="Riley R."/>
            <person name="Savchenko A."/>
            <person name="Shiryaev A."/>
            <person name="Soop K."/>
            <person name="Spirin V."/>
            <person name="Szebenyi C."/>
            <person name="Tomsovsky M."/>
            <person name="Tulloss R.E."/>
            <person name="Uehling J."/>
            <person name="Grigoriev I.V."/>
            <person name="Vagvolgyi C."/>
            <person name="Papp T."/>
            <person name="Martin F.M."/>
            <person name="Miettinen O."/>
            <person name="Hibbett D.S."/>
            <person name="Nagy L.G."/>
        </authorList>
    </citation>
    <scope>NUCLEOTIDE SEQUENCE [LARGE SCALE GENOMIC DNA]</scope>
    <source>
        <strain evidence="2 3">FP101781</strain>
    </source>
</reference>
<gene>
    <name evidence="2" type="ORF">FA13DRAFT_1728016</name>
</gene>
<comment type="caution">
    <text evidence="2">The sequence shown here is derived from an EMBL/GenBank/DDBJ whole genome shotgun (WGS) entry which is preliminary data.</text>
</comment>
<evidence type="ECO:0000313" key="3">
    <source>
        <dbReference type="Proteomes" id="UP000298030"/>
    </source>
</evidence>
<evidence type="ECO:0000256" key="1">
    <source>
        <dbReference type="SAM" id="SignalP"/>
    </source>
</evidence>
<dbReference type="Gene3D" id="3.80.10.10">
    <property type="entry name" value="Ribonuclease Inhibitor"/>
    <property type="match status" value="1"/>
</dbReference>
<organism evidence="2 3">
    <name type="scientific">Coprinellus micaceus</name>
    <name type="common">Glistening ink-cap mushroom</name>
    <name type="synonym">Coprinus micaceus</name>
    <dbReference type="NCBI Taxonomy" id="71717"/>
    <lineage>
        <taxon>Eukaryota</taxon>
        <taxon>Fungi</taxon>
        <taxon>Dikarya</taxon>
        <taxon>Basidiomycota</taxon>
        <taxon>Agaricomycotina</taxon>
        <taxon>Agaricomycetes</taxon>
        <taxon>Agaricomycetidae</taxon>
        <taxon>Agaricales</taxon>
        <taxon>Agaricineae</taxon>
        <taxon>Psathyrellaceae</taxon>
        <taxon>Coprinellus</taxon>
    </lineage>
</organism>
<dbReference type="InterPro" id="IPR032675">
    <property type="entry name" value="LRR_dom_sf"/>
</dbReference>
<keyword evidence="1" id="KW-0732">Signal</keyword>
<feature type="signal peptide" evidence="1">
    <location>
        <begin position="1"/>
        <end position="16"/>
    </location>
</feature>
<protein>
    <submittedName>
        <fullName evidence="2">Uncharacterized protein</fullName>
    </submittedName>
</protein>
<dbReference type="OrthoDB" id="3365698at2759"/>
<keyword evidence="3" id="KW-1185">Reference proteome</keyword>
<accession>A0A4Y7TQG4</accession>
<sequence>MRGLIPELCLLVFALAVDCPCEVAPAHVPDCTPLVLSHVCRRWREIVHANPRLWVDLHINLSSSKLHLVPFWFRQAGELPVRVAVHPNTAAPPVLTSTNPFKTVNSAAVRDLLPYLFRIQALNLHVHQSALPVLFPRGTVADMPRLEQLYIEHHGYILDEFEIGRLHAPSLRTLRLGDPSPFVNMLSDALPDLKVLQVDKIEFWEYPRRVPTLLSACGSLQELSIVFPRNIYLASTEPVFLPAVSRLSLEWRFPGNPIPIFSAVCAPELRHLSLTHSNFLTAFSQETVTTLQDLIQSAPNLASLTLVSCNLTSLCELSTILYHAPALGELGLVNCHGIGRLLFDLTPADWEGPTTWLCPKLERIKLAGVRNADVRCLINFVRRRMKPADSNVDEDGHYTSGRTPYFSVRCSL</sequence>
<dbReference type="Proteomes" id="UP000298030">
    <property type="component" value="Unassembled WGS sequence"/>
</dbReference>
<dbReference type="EMBL" id="QPFP01000006">
    <property type="protein sequence ID" value="TEB36425.1"/>
    <property type="molecule type" value="Genomic_DNA"/>
</dbReference>
<feature type="chain" id="PRO_5021333318" evidence="1">
    <location>
        <begin position="17"/>
        <end position="412"/>
    </location>
</feature>
<dbReference type="PANTHER" id="PTHR38926:SF5">
    <property type="entry name" value="F-BOX AND LEUCINE-RICH REPEAT PROTEIN 6"/>
    <property type="match status" value="1"/>
</dbReference>